<name>A0ABQ0DF47_9EUKA</name>
<dbReference type="Pfam" id="PF04675">
    <property type="entry name" value="DNA_ligase_A_N"/>
    <property type="match status" value="1"/>
</dbReference>
<accession>A0ABQ0DF47</accession>
<evidence type="ECO:0000256" key="9">
    <source>
        <dbReference type="ARBA" id="ARBA00023204"/>
    </source>
</evidence>
<keyword evidence="18" id="KW-1185">Reference proteome</keyword>
<keyword evidence="8 12" id="KW-0233">DNA recombination</keyword>
<feature type="coiled-coil region" evidence="14">
    <location>
        <begin position="242"/>
        <end position="269"/>
    </location>
</feature>
<evidence type="ECO:0000256" key="15">
    <source>
        <dbReference type="SAM" id="MobiDB-lite"/>
    </source>
</evidence>
<feature type="domain" description="ATP-dependent DNA ligase family profile" evidence="16">
    <location>
        <begin position="407"/>
        <end position="543"/>
    </location>
</feature>
<evidence type="ECO:0000256" key="8">
    <source>
        <dbReference type="ARBA" id="ARBA00023172"/>
    </source>
</evidence>
<dbReference type="PANTHER" id="PTHR45674:SF4">
    <property type="entry name" value="DNA LIGASE 1"/>
    <property type="match status" value="1"/>
</dbReference>
<keyword evidence="3" id="KW-0132">Cell division</keyword>
<dbReference type="CDD" id="cd07900">
    <property type="entry name" value="Adenylation_DNA_ligase_I_Euk"/>
    <property type="match status" value="1"/>
</dbReference>
<gene>
    <name evidence="17" type="ORF">ENUP19_0081G0026</name>
</gene>
<dbReference type="SUPFAM" id="SSF56091">
    <property type="entry name" value="DNA ligase/mRNA capping enzyme, catalytic domain"/>
    <property type="match status" value="1"/>
</dbReference>
<evidence type="ECO:0000259" key="16">
    <source>
        <dbReference type="PROSITE" id="PS50160"/>
    </source>
</evidence>
<comment type="catalytic activity">
    <reaction evidence="11 12">
        <text>ATP + (deoxyribonucleotide)n-3'-hydroxyl + 5'-phospho-(deoxyribonucleotide)m = (deoxyribonucleotide)n+m + AMP + diphosphate.</text>
        <dbReference type="EC" id="6.5.1.1"/>
    </reaction>
</comment>
<evidence type="ECO:0000256" key="6">
    <source>
        <dbReference type="ARBA" id="ARBA00022763"/>
    </source>
</evidence>
<feature type="region of interest" description="Disordered" evidence="15">
    <location>
        <begin position="1"/>
        <end position="56"/>
    </location>
</feature>
<dbReference type="PROSITE" id="PS00697">
    <property type="entry name" value="DNA_LIGASE_A1"/>
    <property type="match status" value="1"/>
</dbReference>
<evidence type="ECO:0000256" key="3">
    <source>
        <dbReference type="ARBA" id="ARBA00022618"/>
    </source>
</evidence>
<keyword evidence="4" id="KW-0235">DNA replication</keyword>
<dbReference type="InterPro" id="IPR012340">
    <property type="entry name" value="NA-bd_OB-fold"/>
</dbReference>
<evidence type="ECO:0000256" key="11">
    <source>
        <dbReference type="ARBA" id="ARBA00034003"/>
    </source>
</evidence>
<keyword evidence="6 12" id="KW-0227">DNA damage</keyword>
<organism evidence="17 18">
    <name type="scientific">Entamoeba nuttalli</name>
    <dbReference type="NCBI Taxonomy" id="412467"/>
    <lineage>
        <taxon>Eukaryota</taxon>
        <taxon>Amoebozoa</taxon>
        <taxon>Evosea</taxon>
        <taxon>Archamoebae</taxon>
        <taxon>Mastigamoebida</taxon>
        <taxon>Entamoebidae</taxon>
        <taxon>Entamoeba</taxon>
    </lineage>
</organism>
<evidence type="ECO:0000256" key="14">
    <source>
        <dbReference type="SAM" id="Coils"/>
    </source>
</evidence>
<evidence type="ECO:0000256" key="4">
    <source>
        <dbReference type="ARBA" id="ARBA00022705"/>
    </source>
</evidence>
<dbReference type="InterPro" id="IPR012308">
    <property type="entry name" value="DNA_ligase_ATP-dep_N"/>
</dbReference>
<dbReference type="Proteomes" id="UP001628156">
    <property type="component" value="Unassembled WGS sequence"/>
</dbReference>
<evidence type="ECO:0000313" key="18">
    <source>
        <dbReference type="Proteomes" id="UP001628156"/>
    </source>
</evidence>
<dbReference type="Pfam" id="PF01068">
    <property type="entry name" value="DNA_ligase_A_M"/>
    <property type="match status" value="1"/>
</dbReference>
<keyword evidence="10" id="KW-0131">Cell cycle</keyword>
<dbReference type="InterPro" id="IPR036599">
    <property type="entry name" value="DNA_ligase_N_sf"/>
</dbReference>
<dbReference type="Gene3D" id="2.40.50.140">
    <property type="entry name" value="Nucleic acid-binding proteins"/>
    <property type="match status" value="1"/>
</dbReference>
<feature type="region of interest" description="Disordered" evidence="15">
    <location>
        <begin position="657"/>
        <end position="687"/>
    </location>
</feature>
<keyword evidence="14" id="KW-0175">Coiled coil</keyword>
<dbReference type="InterPro" id="IPR050191">
    <property type="entry name" value="ATP-dep_DNA_ligase"/>
</dbReference>
<evidence type="ECO:0000256" key="10">
    <source>
        <dbReference type="ARBA" id="ARBA00023306"/>
    </source>
</evidence>
<evidence type="ECO:0000256" key="5">
    <source>
        <dbReference type="ARBA" id="ARBA00022741"/>
    </source>
</evidence>
<sequence length="687" mass="78464">MSKRQSSLSRFFKPAKRATTGGQNNGENKSDEKRNEKKNQEQESIEEKNQNLQIKEDGNSFAEQKVKTLPFKGLADCFDALENESGKLKKREIYANYLKTVITICPNDLTDVLNLTTGQIAPTWEGKELGIGDAILKDVVKSVTGLKLSQLNDKIKELGDIGIVAQNSKKNQKLLVQPKPLTIQGVVLRMKEILEADNSDIKKNKITALLVAAIGNEIRFILRILKGVFRIGFTDRSLPPAIAQAVCSIRKENNRIEELTELITNAVARVPSFQYLSEHITANDPFEEFAKTNSVQLFIPFRPMLAKPKKSITDITSRFKFPFTAEYKYDGERGQIHFSKNKIMVFTRNLENYTEKYPDVIEAVKEAVNPNVQSFIIDCEIVAFNRETNEFQEFQILGRRAKKGVSVHSIAINVCVNVFDIVYLNGKDLMDKPLKERRDILHSTFHEVAQRFLFARFKNIENEEDILPFFEEAINHRTEGLMCKTLIYDAEYIPDKRTDTWYKLKKDYLNGLADTVDLVPVGAWMGEGKRAGVYGAFLLACRDEDSGDFETVTKVGTGFSDEALQKLYEHLKTLECKEKKNVKHGDNLPDVWFEPKDVWEIKGADLSLSLQYKAGIKLVNTEGRGVCLRFPRYIRSRDDKEVNDITTNKQIYDLYKDQPSVRETKDGQMKIINNDNEEESQESEEKE</sequence>
<dbReference type="SUPFAM" id="SSF50249">
    <property type="entry name" value="Nucleic acid-binding proteins"/>
    <property type="match status" value="1"/>
</dbReference>
<dbReference type="EC" id="6.5.1.1" evidence="12"/>
<keyword evidence="2 12" id="KW-0436">Ligase</keyword>
<evidence type="ECO:0000256" key="1">
    <source>
        <dbReference type="ARBA" id="ARBA00007572"/>
    </source>
</evidence>
<dbReference type="InterPro" id="IPR012310">
    <property type="entry name" value="DNA_ligase_ATP-dep_cent"/>
</dbReference>
<evidence type="ECO:0000256" key="12">
    <source>
        <dbReference type="RuleBase" id="RU000617"/>
    </source>
</evidence>
<feature type="compositionally biased region" description="Acidic residues" evidence="15">
    <location>
        <begin position="675"/>
        <end position="687"/>
    </location>
</feature>
<evidence type="ECO:0000313" key="17">
    <source>
        <dbReference type="EMBL" id="GAB1221476.1"/>
    </source>
</evidence>
<dbReference type="Pfam" id="PF04679">
    <property type="entry name" value="DNA_ligase_A_C"/>
    <property type="match status" value="1"/>
</dbReference>
<dbReference type="SUPFAM" id="SSF117018">
    <property type="entry name" value="ATP-dependent DNA ligase DNA-binding domain"/>
    <property type="match status" value="1"/>
</dbReference>
<dbReference type="PANTHER" id="PTHR45674">
    <property type="entry name" value="DNA LIGASE 1/3 FAMILY MEMBER"/>
    <property type="match status" value="1"/>
</dbReference>
<dbReference type="InterPro" id="IPR000977">
    <property type="entry name" value="DNA_ligase_ATP-dep"/>
</dbReference>
<evidence type="ECO:0000256" key="13">
    <source>
        <dbReference type="RuleBase" id="RU004196"/>
    </source>
</evidence>
<feature type="compositionally biased region" description="Basic and acidic residues" evidence="15">
    <location>
        <begin position="657"/>
        <end position="668"/>
    </location>
</feature>
<protein>
    <recommendedName>
        <fullName evidence="12">DNA ligase</fullName>
        <ecNumber evidence="12">6.5.1.1</ecNumber>
    </recommendedName>
</protein>
<dbReference type="EMBL" id="BAAFRS010000081">
    <property type="protein sequence ID" value="GAB1221476.1"/>
    <property type="molecule type" value="Genomic_DNA"/>
</dbReference>
<feature type="compositionally biased region" description="Basic and acidic residues" evidence="15">
    <location>
        <begin position="28"/>
        <end position="56"/>
    </location>
</feature>
<dbReference type="NCBIfam" id="TIGR00574">
    <property type="entry name" value="dnl1"/>
    <property type="match status" value="1"/>
</dbReference>
<keyword evidence="9 12" id="KW-0234">DNA repair</keyword>
<evidence type="ECO:0000256" key="2">
    <source>
        <dbReference type="ARBA" id="ARBA00022598"/>
    </source>
</evidence>
<dbReference type="InterPro" id="IPR012309">
    <property type="entry name" value="DNA_ligase_ATP-dep_C"/>
</dbReference>
<keyword evidence="5 12" id="KW-0547">Nucleotide-binding</keyword>
<dbReference type="CDD" id="cd07969">
    <property type="entry name" value="OBF_DNA_ligase_I"/>
    <property type="match status" value="1"/>
</dbReference>
<comment type="similarity">
    <text evidence="1 13">Belongs to the ATP-dependent DNA ligase family.</text>
</comment>
<dbReference type="InterPro" id="IPR016059">
    <property type="entry name" value="DNA_ligase_ATP-dep_CS"/>
</dbReference>
<comment type="caution">
    <text evidence="17">The sequence shown here is derived from an EMBL/GenBank/DDBJ whole genome shotgun (WGS) entry which is preliminary data.</text>
</comment>
<proteinExistence type="inferred from homology"/>
<reference evidence="17 18" key="1">
    <citation type="journal article" date="2019" name="PLoS Negl. Trop. Dis.">
        <title>Whole genome sequencing of Entamoeba nuttalli reveals mammalian host-related molecular signatures and a novel octapeptide-repeat surface protein.</title>
        <authorList>
            <person name="Tanaka M."/>
            <person name="Makiuchi T."/>
            <person name="Komiyama T."/>
            <person name="Shiina T."/>
            <person name="Osaki K."/>
            <person name="Tachibana H."/>
        </authorList>
    </citation>
    <scope>NUCLEOTIDE SEQUENCE [LARGE SCALE GENOMIC DNA]</scope>
    <source>
        <strain evidence="17 18">P19-061405</strain>
    </source>
</reference>
<keyword evidence="7 12" id="KW-0067">ATP-binding</keyword>
<dbReference type="PROSITE" id="PS50160">
    <property type="entry name" value="DNA_LIGASE_A3"/>
    <property type="match status" value="1"/>
</dbReference>
<evidence type="ECO:0000256" key="7">
    <source>
        <dbReference type="ARBA" id="ARBA00022840"/>
    </source>
</evidence>
<dbReference type="Gene3D" id="1.10.3260.10">
    <property type="entry name" value="DNA ligase, ATP-dependent, N-terminal domain"/>
    <property type="match status" value="1"/>
</dbReference>
<dbReference type="Gene3D" id="3.30.470.30">
    <property type="entry name" value="DNA ligase/mRNA capping enzyme"/>
    <property type="match status" value="1"/>
</dbReference>